<evidence type="ECO:0000313" key="4">
    <source>
        <dbReference type="EMBL" id="TKW61578.1"/>
    </source>
</evidence>
<organism evidence="4 5">
    <name type="scientific">Blastochloris viridis</name>
    <name type="common">Rhodopseudomonas viridis</name>
    <dbReference type="NCBI Taxonomy" id="1079"/>
    <lineage>
        <taxon>Bacteria</taxon>
        <taxon>Pseudomonadati</taxon>
        <taxon>Pseudomonadota</taxon>
        <taxon>Alphaproteobacteria</taxon>
        <taxon>Hyphomicrobiales</taxon>
        <taxon>Blastochloridaceae</taxon>
        <taxon>Blastochloris</taxon>
    </lineage>
</organism>
<dbReference type="InterPro" id="IPR000086">
    <property type="entry name" value="NUDIX_hydrolase_dom"/>
</dbReference>
<evidence type="ECO:0000259" key="3">
    <source>
        <dbReference type="PROSITE" id="PS51462"/>
    </source>
</evidence>
<evidence type="ECO:0000256" key="1">
    <source>
        <dbReference type="ARBA" id="ARBA00001946"/>
    </source>
</evidence>
<reference evidence="4 5" key="1">
    <citation type="journal article" date="2017" name="Nat. Commun.">
        <title>In situ click chemistry generation of cyclooxygenase-2 inhibitors.</title>
        <authorList>
            <person name="Bhardwaj A."/>
            <person name="Kaur J."/>
            <person name="Wuest M."/>
            <person name="Wuest F."/>
        </authorList>
    </citation>
    <scope>NUCLEOTIDE SEQUENCE [LARGE SCALE GENOMIC DNA]</scope>
    <source>
        <strain evidence="4">S2_018_000_R2_106</strain>
    </source>
</reference>
<name>A0A6N4RES9_BLAVI</name>
<dbReference type="PROSITE" id="PS00893">
    <property type="entry name" value="NUDIX_BOX"/>
    <property type="match status" value="1"/>
</dbReference>
<dbReference type="Proteomes" id="UP000320948">
    <property type="component" value="Unassembled WGS sequence"/>
</dbReference>
<sequence length="179" mass="20070">MATKNSPKKSPTAKAPTPEMVEIVDKDDTILGTMTRAEAEAKGKRFRIVHVMLINDDDTMLVQWRKSTKSVSPRTFTASAAGAVEVGENYEDAAHRELKEELGISRKIKLKMMGSFQTKTANGQLFAGVFNGDIKGWEEEADAIDYLNRDEAEYLLKRYTYLLSPSFVQSLKLFLKATK</sequence>
<comment type="cofactor">
    <cofactor evidence="1">
        <name>Mg(2+)</name>
        <dbReference type="ChEBI" id="CHEBI:18420"/>
    </cofactor>
</comment>
<feature type="domain" description="Nudix hydrolase" evidence="3">
    <location>
        <begin position="44"/>
        <end position="169"/>
    </location>
</feature>
<dbReference type="AlphaFoldDB" id="A0A6N4RES9"/>
<gene>
    <name evidence="4" type="ORF">DI628_02845</name>
</gene>
<dbReference type="PROSITE" id="PS51462">
    <property type="entry name" value="NUDIX"/>
    <property type="match status" value="1"/>
</dbReference>
<dbReference type="Pfam" id="PF00293">
    <property type="entry name" value="NUDIX"/>
    <property type="match status" value="1"/>
</dbReference>
<dbReference type="GO" id="GO:0016787">
    <property type="term" value="F:hydrolase activity"/>
    <property type="evidence" value="ECO:0007669"/>
    <property type="project" value="UniProtKB-KW"/>
</dbReference>
<evidence type="ECO:0000256" key="2">
    <source>
        <dbReference type="ARBA" id="ARBA00022801"/>
    </source>
</evidence>
<dbReference type="InterPro" id="IPR015797">
    <property type="entry name" value="NUDIX_hydrolase-like_dom_sf"/>
</dbReference>
<protein>
    <submittedName>
        <fullName evidence="4">NUDIX domain-containing protein</fullName>
    </submittedName>
</protein>
<comment type="caution">
    <text evidence="4">The sequence shown here is derived from an EMBL/GenBank/DDBJ whole genome shotgun (WGS) entry which is preliminary data.</text>
</comment>
<keyword evidence="2" id="KW-0378">Hydrolase</keyword>
<dbReference type="Gene3D" id="3.90.79.10">
    <property type="entry name" value="Nucleoside Triphosphate Pyrophosphohydrolase"/>
    <property type="match status" value="1"/>
</dbReference>
<dbReference type="EMBL" id="VAFM01000001">
    <property type="protein sequence ID" value="TKW61578.1"/>
    <property type="molecule type" value="Genomic_DNA"/>
</dbReference>
<evidence type="ECO:0000313" key="5">
    <source>
        <dbReference type="Proteomes" id="UP000320948"/>
    </source>
</evidence>
<dbReference type="PANTHER" id="PTHR10885:SF0">
    <property type="entry name" value="ISOPENTENYL-DIPHOSPHATE DELTA-ISOMERASE"/>
    <property type="match status" value="1"/>
</dbReference>
<dbReference type="SUPFAM" id="SSF55811">
    <property type="entry name" value="Nudix"/>
    <property type="match status" value="1"/>
</dbReference>
<dbReference type="PANTHER" id="PTHR10885">
    <property type="entry name" value="ISOPENTENYL-DIPHOSPHATE DELTA-ISOMERASE"/>
    <property type="match status" value="1"/>
</dbReference>
<accession>A0A6N4RES9</accession>
<proteinExistence type="predicted"/>
<dbReference type="InterPro" id="IPR020084">
    <property type="entry name" value="NUDIX_hydrolase_CS"/>
</dbReference>